<comment type="caution">
    <text evidence="1">The sequence shown here is derived from an EMBL/GenBank/DDBJ whole genome shotgun (WGS) entry which is preliminary data.</text>
</comment>
<reference evidence="1 2" key="1">
    <citation type="journal article" date="2019" name="Sci. Rep.">
        <title>Orb-weaving spider Araneus ventricosus genome elucidates the spidroin gene catalogue.</title>
        <authorList>
            <person name="Kono N."/>
            <person name="Nakamura H."/>
            <person name="Ohtoshi R."/>
            <person name="Moran D.A.P."/>
            <person name="Shinohara A."/>
            <person name="Yoshida Y."/>
            <person name="Fujiwara M."/>
            <person name="Mori M."/>
            <person name="Tomita M."/>
            <person name="Arakawa K."/>
        </authorList>
    </citation>
    <scope>NUCLEOTIDE SEQUENCE [LARGE SCALE GENOMIC DNA]</scope>
</reference>
<name>A0A4Y2VUW5_ARAVE</name>
<evidence type="ECO:0000313" key="1">
    <source>
        <dbReference type="EMBL" id="GBO28461.1"/>
    </source>
</evidence>
<gene>
    <name evidence="1" type="ORF">AVEN_8580_1</name>
</gene>
<sequence length="101" mass="11536">MFCFGTGKQNLIYCLNCSVLNTTFDDKNNTQVNQPLPKFPYNSSTKKTFNHNRYVVQQTCVHGGMKYQTHNPAALKQGIHHQFTIGLKKEVKTCAKKLIEN</sequence>
<protein>
    <submittedName>
        <fullName evidence="1">Uncharacterized protein</fullName>
    </submittedName>
</protein>
<dbReference type="AlphaFoldDB" id="A0A4Y2VUW5"/>
<accession>A0A4Y2VUW5</accession>
<organism evidence="1 2">
    <name type="scientific">Araneus ventricosus</name>
    <name type="common">Orbweaver spider</name>
    <name type="synonym">Epeira ventricosa</name>
    <dbReference type="NCBI Taxonomy" id="182803"/>
    <lineage>
        <taxon>Eukaryota</taxon>
        <taxon>Metazoa</taxon>
        <taxon>Ecdysozoa</taxon>
        <taxon>Arthropoda</taxon>
        <taxon>Chelicerata</taxon>
        <taxon>Arachnida</taxon>
        <taxon>Araneae</taxon>
        <taxon>Araneomorphae</taxon>
        <taxon>Entelegynae</taxon>
        <taxon>Araneoidea</taxon>
        <taxon>Araneidae</taxon>
        <taxon>Araneus</taxon>
    </lineage>
</organism>
<evidence type="ECO:0000313" key="2">
    <source>
        <dbReference type="Proteomes" id="UP000499080"/>
    </source>
</evidence>
<proteinExistence type="predicted"/>
<dbReference type="EMBL" id="BGPR01051531">
    <property type="protein sequence ID" value="GBO28461.1"/>
    <property type="molecule type" value="Genomic_DNA"/>
</dbReference>
<dbReference type="Proteomes" id="UP000499080">
    <property type="component" value="Unassembled WGS sequence"/>
</dbReference>
<keyword evidence="2" id="KW-1185">Reference proteome</keyword>